<organism evidence="7 8">
    <name type="scientific">Nocardioides faecalis</name>
    <dbReference type="NCBI Taxonomy" id="2803858"/>
    <lineage>
        <taxon>Bacteria</taxon>
        <taxon>Bacillati</taxon>
        <taxon>Actinomycetota</taxon>
        <taxon>Actinomycetes</taxon>
        <taxon>Propionibacteriales</taxon>
        <taxon>Nocardioidaceae</taxon>
        <taxon>Nocardioides</taxon>
    </lineage>
</organism>
<dbReference type="InterPro" id="IPR017853">
    <property type="entry name" value="GH"/>
</dbReference>
<evidence type="ECO:0000256" key="4">
    <source>
        <dbReference type="SAM" id="MobiDB-lite"/>
    </source>
</evidence>
<feature type="signal peptide" evidence="5">
    <location>
        <begin position="1"/>
        <end position="20"/>
    </location>
</feature>
<feature type="compositionally biased region" description="Polar residues" evidence="4">
    <location>
        <begin position="57"/>
        <end position="69"/>
    </location>
</feature>
<sequence length="462" mass="49801">MATLVSLVLAALVLAALGTAQPGRVRAAAQSLPEAEHVVARDALPTEAERKRPGTVQIRSRTSTGNQAAGTRFKARVWLRTQSTVRVALKVQERYAGKTVKSTTKRVKVRGGRWTSVLVPVTTRKSGSQVVVVVKAPRAQANQRILVDHLTVAKTAGVMAATSAEAPDADGDTSGRRLTNGCTTSERGIPSCGTLVGAAYGSNTDPAPLEEQLGAHLGIRRTYYTSGQVDKAVATAEADLAADRLPWISFKLPYSWADMAAGEGDDWARDLATRLAALDGPVWVAFHHEPEGDGDIQEWRKMQERLAPIVRKSAPNVAFTVITTGWHQFYGDPEYSLAKIWPRDVKIDVAGFDIYQSYGVVKAGKTRSRWTDLGTSYFAKIAEWAKANDVAWGLAETGVTNTAAAVRPEEIPRTVALMRTYGGIAYTYFDTTLNSIAPWALTTAAKRSAFAEALKAAPALTH</sequence>
<feature type="region of interest" description="Disordered" evidence="4">
    <location>
        <begin position="42"/>
        <end position="69"/>
    </location>
</feature>
<gene>
    <name evidence="7" type="ORF">JK386_01440</name>
</gene>
<dbReference type="Pfam" id="PF00150">
    <property type="entry name" value="Cellulase"/>
    <property type="match status" value="1"/>
</dbReference>
<protein>
    <submittedName>
        <fullName evidence="7">Cellulase family glycosylhydrolase</fullName>
    </submittedName>
</protein>
<keyword evidence="1 3" id="KW-0378">Hydrolase</keyword>
<dbReference type="SUPFAM" id="SSF51445">
    <property type="entry name" value="(Trans)glycosidases"/>
    <property type="match status" value="1"/>
</dbReference>
<dbReference type="RefSeq" id="WP_205289849.1">
    <property type="nucleotide sequence ID" value="NZ_CP074406.1"/>
</dbReference>
<dbReference type="GO" id="GO:0004553">
    <property type="term" value="F:hydrolase activity, hydrolyzing O-glycosyl compounds"/>
    <property type="evidence" value="ECO:0007669"/>
    <property type="project" value="InterPro"/>
</dbReference>
<dbReference type="Proteomes" id="UP000663791">
    <property type="component" value="Unassembled WGS sequence"/>
</dbReference>
<evidence type="ECO:0000259" key="6">
    <source>
        <dbReference type="Pfam" id="PF00150"/>
    </source>
</evidence>
<evidence type="ECO:0000313" key="7">
    <source>
        <dbReference type="EMBL" id="MBM9458558.1"/>
    </source>
</evidence>
<reference evidence="7" key="1">
    <citation type="submission" date="2021-01" db="EMBL/GenBank/DDBJ databases">
        <title>Novel species in genus Nocardioides.</title>
        <authorList>
            <person name="Zhang G."/>
        </authorList>
    </citation>
    <scope>NUCLEOTIDE SEQUENCE</scope>
    <source>
        <strain evidence="7">Zg-536</strain>
    </source>
</reference>
<evidence type="ECO:0000256" key="3">
    <source>
        <dbReference type="RuleBase" id="RU361153"/>
    </source>
</evidence>
<dbReference type="EMBL" id="JAERTX010000001">
    <property type="protein sequence ID" value="MBM9458558.1"/>
    <property type="molecule type" value="Genomic_DNA"/>
</dbReference>
<evidence type="ECO:0000256" key="5">
    <source>
        <dbReference type="SAM" id="SignalP"/>
    </source>
</evidence>
<evidence type="ECO:0000256" key="1">
    <source>
        <dbReference type="ARBA" id="ARBA00022801"/>
    </source>
</evidence>
<keyword evidence="5" id="KW-0732">Signal</keyword>
<keyword evidence="8" id="KW-1185">Reference proteome</keyword>
<feature type="domain" description="Glycoside hydrolase family 5" evidence="6">
    <location>
        <begin position="267"/>
        <end position="432"/>
    </location>
</feature>
<evidence type="ECO:0000313" key="8">
    <source>
        <dbReference type="Proteomes" id="UP000663791"/>
    </source>
</evidence>
<name>A0A938Y5D4_9ACTN</name>
<evidence type="ECO:0000256" key="2">
    <source>
        <dbReference type="ARBA" id="ARBA00023295"/>
    </source>
</evidence>
<accession>A0A938Y5D4</accession>
<comment type="caution">
    <text evidence="7">The sequence shown here is derived from an EMBL/GenBank/DDBJ whole genome shotgun (WGS) entry which is preliminary data.</text>
</comment>
<dbReference type="GO" id="GO:0000272">
    <property type="term" value="P:polysaccharide catabolic process"/>
    <property type="evidence" value="ECO:0007669"/>
    <property type="project" value="InterPro"/>
</dbReference>
<feature type="chain" id="PRO_5038998007" evidence="5">
    <location>
        <begin position="21"/>
        <end position="462"/>
    </location>
</feature>
<comment type="similarity">
    <text evidence="3">Belongs to the glycosyl hydrolase 5 (cellulase A) family.</text>
</comment>
<keyword evidence="2 3" id="KW-0326">Glycosidase</keyword>
<dbReference type="InterPro" id="IPR001547">
    <property type="entry name" value="Glyco_hydro_5"/>
</dbReference>
<dbReference type="AlphaFoldDB" id="A0A938Y5D4"/>
<proteinExistence type="inferred from homology"/>
<dbReference type="Gene3D" id="3.20.20.80">
    <property type="entry name" value="Glycosidases"/>
    <property type="match status" value="1"/>
</dbReference>